<evidence type="ECO:0000313" key="3">
    <source>
        <dbReference type="EMBL" id="QUH22697.1"/>
    </source>
</evidence>
<protein>
    <recommendedName>
        <fullName evidence="2">UPF0235 protein HYG87_02370</fullName>
    </recommendedName>
</protein>
<sequence>MKAIRGVEDGVLVDIEVSPGSSGFSISSYNPWRNRIEIRIRSIPQRGKANKEIIQEFSTITHKEVEIVSGHKSRQKTIKIFDTVENEINRIIKDLIS</sequence>
<dbReference type="Gene3D" id="3.30.1200.10">
    <property type="entry name" value="YggU-like"/>
    <property type="match status" value="1"/>
</dbReference>
<dbReference type="RefSeq" id="WP_211533643.1">
    <property type="nucleotide sequence ID" value="NZ_CP058560.1"/>
</dbReference>
<keyword evidence="4" id="KW-1185">Reference proteome</keyword>
<name>A0A8T8K3Y3_9EURY</name>
<dbReference type="EMBL" id="CP058560">
    <property type="protein sequence ID" value="QUH22697.1"/>
    <property type="molecule type" value="Genomic_DNA"/>
</dbReference>
<dbReference type="KEGG" id="meme:HYG87_02370"/>
<dbReference type="GeneID" id="64819573"/>
<evidence type="ECO:0000256" key="1">
    <source>
        <dbReference type="ARBA" id="ARBA00010364"/>
    </source>
</evidence>
<evidence type="ECO:0000256" key="2">
    <source>
        <dbReference type="HAMAP-Rule" id="MF_00634"/>
    </source>
</evidence>
<dbReference type="OrthoDB" id="53248at2157"/>
<gene>
    <name evidence="3" type="ORF">HYG87_02370</name>
</gene>
<dbReference type="NCBIfam" id="TIGR00251">
    <property type="entry name" value="DUF167 family protein"/>
    <property type="match status" value="1"/>
</dbReference>
<comment type="similarity">
    <text evidence="1 2">Belongs to the UPF0235 family.</text>
</comment>
<dbReference type="AlphaFoldDB" id="A0A8T8K3Y3"/>
<evidence type="ECO:0000313" key="4">
    <source>
        <dbReference type="Proteomes" id="UP000681041"/>
    </source>
</evidence>
<dbReference type="HAMAP" id="MF_00634">
    <property type="entry name" value="UPF0235"/>
    <property type="match status" value="1"/>
</dbReference>
<dbReference type="SUPFAM" id="SSF69786">
    <property type="entry name" value="YggU-like"/>
    <property type="match status" value="1"/>
</dbReference>
<organism evidence="3 4">
    <name type="scientific">Methanobacterium alkalithermotolerans</name>
    <dbReference type="NCBI Taxonomy" id="2731220"/>
    <lineage>
        <taxon>Archaea</taxon>
        <taxon>Methanobacteriati</taxon>
        <taxon>Methanobacteriota</taxon>
        <taxon>Methanomada group</taxon>
        <taxon>Methanobacteria</taxon>
        <taxon>Methanobacteriales</taxon>
        <taxon>Methanobacteriaceae</taxon>
        <taxon>Methanobacterium</taxon>
    </lineage>
</organism>
<dbReference type="InterPro" id="IPR036591">
    <property type="entry name" value="YggU-like_sf"/>
</dbReference>
<dbReference type="SMART" id="SM01152">
    <property type="entry name" value="DUF167"/>
    <property type="match status" value="1"/>
</dbReference>
<dbReference type="InterPro" id="IPR003746">
    <property type="entry name" value="DUF167"/>
</dbReference>
<accession>A0A8T8K3Y3</accession>
<dbReference type="Pfam" id="PF02594">
    <property type="entry name" value="DUF167"/>
    <property type="match status" value="1"/>
</dbReference>
<reference evidence="3" key="1">
    <citation type="submission" date="2020-07" db="EMBL/GenBank/DDBJ databases">
        <title>Methanobacterium. sp. MethCan genome.</title>
        <authorList>
            <person name="Postec A."/>
            <person name="Quemeneur M."/>
        </authorList>
    </citation>
    <scope>NUCLEOTIDE SEQUENCE</scope>
    <source>
        <strain evidence="3">MethCAN</strain>
    </source>
</reference>
<dbReference type="Proteomes" id="UP000681041">
    <property type="component" value="Chromosome"/>
</dbReference>
<proteinExistence type="inferred from homology"/>